<dbReference type="PANTHER" id="PTHR43601">
    <property type="entry name" value="THIOREDOXIN, MITOCHONDRIAL"/>
    <property type="match status" value="1"/>
</dbReference>
<dbReference type="GO" id="GO:0045454">
    <property type="term" value="P:cell redox homeostasis"/>
    <property type="evidence" value="ECO:0007669"/>
    <property type="project" value="TreeGrafter"/>
</dbReference>
<proteinExistence type="predicted"/>
<dbReference type="PANTHER" id="PTHR43601:SF3">
    <property type="entry name" value="THIOREDOXIN, MITOCHONDRIAL"/>
    <property type="match status" value="1"/>
</dbReference>
<evidence type="ECO:0000256" key="1">
    <source>
        <dbReference type="ARBA" id="ARBA00023284"/>
    </source>
</evidence>
<dbReference type="RefSeq" id="WP_111372612.1">
    <property type="nucleotide sequence ID" value="NZ_CP029480.1"/>
</dbReference>
<gene>
    <name evidence="3" type="ORF">DJ013_14510</name>
</gene>
<sequence length="156" mass="17958">MKNLTILALAISMITLSSWTGKKDIKTVEFYSGSYDNFLRTAKKQQKPILLDFWATWCGPCKKMDNETFKNSDLAAYVNGNFLIYRVDIDTEDGKRIAERFDVKVFPTLLVADYKGNEVTKLKGFYSPNYLAKTLDNLDESHRLLGSDKKEQYVMK</sequence>
<dbReference type="InterPro" id="IPR036249">
    <property type="entry name" value="Thioredoxin-like_sf"/>
</dbReference>
<dbReference type="InterPro" id="IPR012336">
    <property type="entry name" value="Thioredoxin-like_fold"/>
</dbReference>
<evidence type="ECO:0000259" key="2">
    <source>
        <dbReference type="PROSITE" id="PS51352"/>
    </source>
</evidence>
<protein>
    <recommendedName>
        <fullName evidence="2">Thioredoxin domain-containing protein</fullName>
    </recommendedName>
</protein>
<dbReference type="InterPro" id="IPR013766">
    <property type="entry name" value="Thioredoxin_domain"/>
</dbReference>
<reference evidence="3 4" key="1">
    <citation type="submission" date="2018-05" db="EMBL/GenBank/DDBJ databases">
        <title>Complete genome sequence of Arcticibacterium luteifluviistationis SM1504T, a cytophagaceae bacterium isolated from Arctic surface seawater.</title>
        <authorList>
            <person name="Li Y."/>
            <person name="Qin Q.-L."/>
        </authorList>
    </citation>
    <scope>NUCLEOTIDE SEQUENCE [LARGE SCALE GENOMIC DNA]</scope>
    <source>
        <strain evidence="3 4">SM1504</strain>
    </source>
</reference>
<keyword evidence="1" id="KW-0676">Redox-active center</keyword>
<dbReference type="CDD" id="cd02947">
    <property type="entry name" value="TRX_family"/>
    <property type="match status" value="1"/>
</dbReference>
<organism evidence="3 4">
    <name type="scientific">Arcticibacterium luteifluviistationis</name>
    <dbReference type="NCBI Taxonomy" id="1784714"/>
    <lineage>
        <taxon>Bacteria</taxon>
        <taxon>Pseudomonadati</taxon>
        <taxon>Bacteroidota</taxon>
        <taxon>Cytophagia</taxon>
        <taxon>Cytophagales</taxon>
        <taxon>Leadbetterellaceae</taxon>
        <taxon>Arcticibacterium</taxon>
    </lineage>
</organism>
<dbReference type="SUPFAM" id="SSF52833">
    <property type="entry name" value="Thioredoxin-like"/>
    <property type="match status" value="1"/>
</dbReference>
<dbReference type="EMBL" id="CP029480">
    <property type="protein sequence ID" value="AWV99312.1"/>
    <property type="molecule type" value="Genomic_DNA"/>
</dbReference>
<dbReference type="Pfam" id="PF13098">
    <property type="entry name" value="Thioredoxin_2"/>
    <property type="match status" value="1"/>
</dbReference>
<dbReference type="PROSITE" id="PS51352">
    <property type="entry name" value="THIOREDOXIN_2"/>
    <property type="match status" value="1"/>
</dbReference>
<dbReference type="PROSITE" id="PS00194">
    <property type="entry name" value="THIOREDOXIN_1"/>
    <property type="match status" value="1"/>
</dbReference>
<evidence type="ECO:0000313" key="3">
    <source>
        <dbReference type="EMBL" id="AWV99312.1"/>
    </source>
</evidence>
<name>A0A2Z4GDB2_9BACT</name>
<dbReference type="AlphaFoldDB" id="A0A2Z4GDB2"/>
<keyword evidence="4" id="KW-1185">Reference proteome</keyword>
<accession>A0A2Z4GDB2</accession>
<feature type="domain" description="Thioredoxin" evidence="2">
    <location>
        <begin position="5"/>
        <end position="140"/>
    </location>
</feature>
<dbReference type="Gene3D" id="3.40.30.10">
    <property type="entry name" value="Glutaredoxin"/>
    <property type="match status" value="1"/>
</dbReference>
<dbReference type="OrthoDB" id="981626at2"/>
<dbReference type="InterPro" id="IPR017937">
    <property type="entry name" value="Thioredoxin_CS"/>
</dbReference>
<evidence type="ECO:0000313" key="4">
    <source>
        <dbReference type="Proteomes" id="UP000249873"/>
    </source>
</evidence>
<dbReference type="KEGG" id="als:DJ013_14510"/>
<dbReference type="Proteomes" id="UP000249873">
    <property type="component" value="Chromosome"/>
</dbReference>